<gene>
    <name evidence="3" type="ORF">LMG8286_00548</name>
</gene>
<keyword evidence="4" id="KW-1185">Reference proteome</keyword>
<evidence type="ECO:0000259" key="2">
    <source>
        <dbReference type="Pfam" id="PF02470"/>
    </source>
</evidence>
<sequence length="306" mass="33912">MENKNSYTIVGLFFLISVSLLGIFMWWMSGSDGKSVGQKIYYIQTHELPTGVRVDSQVKFIGVGVGSVSKIDFLDDGKIEISMKIRDDIDIKSDSIAEIELQPISGVASINISRGVANSIKDEKHPIIKLEDSMLTKLRNQAQDITSKINVSLERLNSLLSEDNFKHLNSTLENLDEFSKLIGSKENSKNLSELLANLNAISSDVSKANVSDLSKNLNSILLNANKFLLSANAATASFSELAKNTQSKINSGQLNIKEAMTPLLNEASIFINDFSKTLREFRGAMDRLEDNPYDFFFKDPTSKDGR</sequence>
<evidence type="ECO:0000313" key="4">
    <source>
        <dbReference type="Proteomes" id="UP000789359"/>
    </source>
</evidence>
<comment type="caution">
    <text evidence="3">The sequence shown here is derived from an EMBL/GenBank/DDBJ whole genome shotgun (WGS) entry which is preliminary data.</text>
</comment>
<feature type="domain" description="Mce/MlaD" evidence="2">
    <location>
        <begin position="41"/>
        <end position="115"/>
    </location>
</feature>
<keyword evidence="1" id="KW-0812">Transmembrane</keyword>
<dbReference type="Pfam" id="PF02470">
    <property type="entry name" value="MlaD"/>
    <property type="match status" value="1"/>
</dbReference>
<dbReference type="Proteomes" id="UP000789359">
    <property type="component" value="Unassembled WGS sequence"/>
</dbReference>
<dbReference type="EMBL" id="CAJHOE010000001">
    <property type="protein sequence ID" value="CAD7286809.1"/>
    <property type="molecule type" value="Genomic_DNA"/>
</dbReference>
<dbReference type="PANTHER" id="PTHR36698">
    <property type="entry name" value="BLL5892 PROTEIN"/>
    <property type="match status" value="1"/>
</dbReference>
<dbReference type="RefSeq" id="WP_230056330.1">
    <property type="nucleotide sequence ID" value="NZ_CAJHOE010000001.1"/>
</dbReference>
<protein>
    <recommendedName>
        <fullName evidence="2">Mce/MlaD domain-containing protein</fullName>
    </recommendedName>
</protein>
<organism evidence="3 4">
    <name type="scientific">Campylobacter suis</name>
    <dbReference type="NCBI Taxonomy" id="2790657"/>
    <lineage>
        <taxon>Bacteria</taxon>
        <taxon>Pseudomonadati</taxon>
        <taxon>Campylobacterota</taxon>
        <taxon>Epsilonproteobacteria</taxon>
        <taxon>Campylobacterales</taxon>
        <taxon>Campylobacteraceae</taxon>
        <taxon>Campylobacter</taxon>
    </lineage>
</organism>
<keyword evidence="1" id="KW-0472">Membrane</keyword>
<accession>A0ABM8Q233</accession>
<feature type="transmembrane region" description="Helical" evidence="1">
    <location>
        <begin position="7"/>
        <end position="28"/>
    </location>
</feature>
<name>A0ABM8Q233_9BACT</name>
<dbReference type="PANTHER" id="PTHR36698:SF2">
    <property type="entry name" value="MCE_MLAD DOMAIN-CONTAINING PROTEIN"/>
    <property type="match status" value="1"/>
</dbReference>
<proteinExistence type="predicted"/>
<evidence type="ECO:0000313" key="3">
    <source>
        <dbReference type="EMBL" id="CAD7286809.1"/>
    </source>
</evidence>
<keyword evidence="1" id="KW-1133">Transmembrane helix</keyword>
<reference evidence="3 4" key="1">
    <citation type="submission" date="2020-11" db="EMBL/GenBank/DDBJ databases">
        <authorList>
            <person name="Peeters C."/>
        </authorList>
    </citation>
    <scope>NUCLEOTIDE SEQUENCE [LARGE SCALE GENOMIC DNA]</scope>
    <source>
        <strain evidence="3 4">LMG 8286</strain>
    </source>
</reference>
<dbReference type="InterPro" id="IPR003399">
    <property type="entry name" value="Mce/MlaD"/>
</dbReference>
<evidence type="ECO:0000256" key="1">
    <source>
        <dbReference type="SAM" id="Phobius"/>
    </source>
</evidence>